<keyword evidence="8" id="KW-1185">Reference proteome</keyword>
<dbReference type="InterPro" id="IPR036259">
    <property type="entry name" value="MFS_trans_sf"/>
</dbReference>
<dbReference type="InterPro" id="IPR020846">
    <property type="entry name" value="MFS_dom"/>
</dbReference>
<feature type="transmembrane region" description="Helical" evidence="5">
    <location>
        <begin position="224"/>
        <end position="244"/>
    </location>
</feature>
<dbReference type="PANTHER" id="PTHR23502:SF29">
    <property type="entry name" value="TRANSPORTER, PUTATIVE (AFU_ORTHOLOGUE AFUA_6G06680)-RELATED"/>
    <property type="match status" value="1"/>
</dbReference>
<feature type="transmembrane region" description="Helical" evidence="5">
    <location>
        <begin position="373"/>
        <end position="396"/>
    </location>
</feature>
<evidence type="ECO:0000256" key="4">
    <source>
        <dbReference type="ARBA" id="ARBA00023136"/>
    </source>
</evidence>
<dbReference type="InterPro" id="IPR011701">
    <property type="entry name" value="MFS"/>
</dbReference>
<proteinExistence type="predicted"/>
<evidence type="ECO:0000256" key="3">
    <source>
        <dbReference type="ARBA" id="ARBA00022989"/>
    </source>
</evidence>
<feature type="transmembrane region" description="Helical" evidence="5">
    <location>
        <begin position="72"/>
        <end position="97"/>
    </location>
</feature>
<evidence type="ECO:0000256" key="5">
    <source>
        <dbReference type="SAM" id="Phobius"/>
    </source>
</evidence>
<keyword evidence="4 5" id="KW-0472">Membrane</keyword>
<feature type="transmembrane region" description="Helical" evidence="5">
    <location>
        <begin position="417"/>
        <end position="437"/>
    </location>
</feature>
<feature type="domain" description="Major facilitator superfamily (MFS) profile" evidence="6">
    <location>
        <begin position="69"/>
        <end position="533"/>
    </location>
</feature>
<feature type="transmembrane region" description="Helical" evidence="5">
    <location>
        <begin position="510"/>
        <end position="531"/>
    </location>
</feature>
<dbReference type="SUPFAM" id="SSF103473">
    <property type="entry name" value="MFS general substrate transporter"/>
    <property type="match status" value="1"/>
</dbReference>
<feature type="transmembrane region" description="Helical" evidence="5">
    <location>
        <begin position="480"/>
        <end position="498"/>
    </location>
</feature>
<evidence type="ECO:0000256" key="1">
    <source>
        <dbReference type="ARBA" id="ARBA00004141"/>
    </source>
</evidence>
<dbReference type="Pfam" id="PF07690">
    <property type="entry name" value="MFS_1"/>
    <property type="match status" value="1"/>
</dbReference>
<dbReference type="EMBL" id="MU006220">
    <property type="protein sequence ID" value="KAF2829761.1"/>
    <property type="molecule type" value="Genomic_DNA"/>
</dbReference>
<feature type="transmembrane region" description="Helical" evidence="5">
    <location>
        <begin position="443"/>
        <end position="468"/>
    </location>
</feature>
<dbReference type="PROSITE" id="PS50850">
    <property type="entry name" value="MFS"/>
    <property type="match status" value="1"/>
</dbReference>
<feature type="transmembrane region" description="Helical" evidence="5">
    <location>
        <begin position="200"/>
        <end position="218"/>
    </location>
</feature>
<evidence type="ECO:0000313" key="7">
    <source>
        <dbReference type="EMBL" id="KAF2829761.1"/>
    </source>
</evidence>
<feature type="transmembrane region" description="Helical" evidence="5">
    <location>
        <begin position="136"/>
        <end position="157"/>
    </location>
</feature>
<comment type="subcellular location">
    <subcellularLocation>
        <location evidence="1">Membrane</location>
        <topology evidence="1">Multi-pass membrane protein</topology>
    </subcellularLocation>
</comment>
<evidence type="ECO:0000259" key="6">
    <source>
        <dbReference type="PROSITE" id="PS50850"/>
    </source>
</evidence>
<reference evidence="7" key="1">
    <citation type="journal article" date="2020" name="Stud. Mycol.">
        <title>101 Dothideomycetes genomes: a test case for predicting lifestyles and emergence of pathogens.</title>
        <authorList>
            <person name="Haridas S."/>
            <person name="Albert R."/>
            <person name="Binder M."/>
            <person name="Bloem J."/>
            <person name="Labutti K."/>
            <person name="Salamov A."/>
            <person name="Andreopoulos B."/>
            <person name="Baker S."/>
            <person name="Barry K."/>
            <person name="Bills G."/>
            <person name="Bluhm B."/>
            <person name="Cannon C."/>
            <person name="Castanera R."/>
            <person name="Culley D."/>
            <person name="Daum C."/>
            <person name="Ezra D."/>
            <person name="Gonzalez J."/>
            <person name="Henrissat B."/>
            <person name="Kuo A."/>
            <person name="Liang C."/>
            <person name="Lipzen A."/>
            <person name="Lutzoni F."/>
            <person name="Magnuson J."/>
            <person name="Mondo S."/>
            <person name="Nolan M."/>
            <person name="Ohm R."/>
            <person name="Pangilinan J."/>
            <person name="Park H.-J."/>
            <person name="Ramirez L."/>
            <person name="Alfaro M."/>
            <person name="Sun H."/>
            <person name="Tritt A."/>
            <person name="Yoshinaga Y."/>
            <person name="Zwiers L.-H."/>
            <person name="Turgeon B."/>
            <person name="Goodwin S."/>
            <person name="Spatafora J."/>
            <person name="Crous P."/>
            <person name="Grigoriev I."/>
        </authorList>
    </citation>
    <scope>NUCLEOTIDE SEQUENCE</scope>
    <source>
        <strain evidence="7">CBS 113818</strain>
    </source>
</reference>
<name>A0A6A7A8Z5_9PLEO</name>
<keyword evidence="3 5" id="KW-1133">Transmembrane helix</keyword>
<protein>
    <submittedName>
        <fullName evidence="7">MFS general substrate transporter</fullName>
    </submittedName>
</protein>
<sequence length="556" mass="60789">MGFLGIIEDKKLSHVPATVILSEEHDTINETTVGLKRGTGNDANIILIPQPSEDPNDPLNWSTTKKWVIMSIVAYGSVLYAAVLAPLLSPALVVIALDFGKTIGDITVISGYMLLVTGGVGPFVSAAARKWGKRPMLLLAALFGLLGTVVGSAAYSYEGLLAGRIIQGGSISAFESLVVSMIGDLFFVHQRGRFMTLIQFILGAASNFSAIIVGPIATNLGWRYLFHILIPFTALEVVLLYFFVPETSYNRDHRYDIDELSQDNLQDLAAVERRHAGAMEKGSDEVIKVETSASTSPGMRPKKTFKQELAIFTGTYSNDNLLQLVLAPFAVCANLAVLWMVIVTGGLTAFFVAQSYDMAQIFMAPPYLLSAAGVGYLSLGPFLGGLLGSLVLGATLDPLIKWCAKKNNGVYEPEYRLLGMIPSVTIVIGLCLFGYFAEQGSSFYLTAFFHGMDLFGIVCAAIAASTYVLDAFRDISAEIFIMNMVFKNFLFYGFSYFVNDWTATTGPATVFYVFGAVAAVMIFTAPIFFFWGKKYRSYWSRHNLLRKWGITTHAEM</sequence>
<feature type="transmembrane region" description="Helical" evidence="5">
    <location>
        <begin position="169"/>
        <end position="188"/>
    </location>
</feature>
<feature type="transmembrane region" description="Helical" evidence="5">
    <location>
        <begin position="324"/>
        <end position="353"/>
    </location>
</feature>
<dbReference type="OrthoDB" id="2585655at2759"/>
<keyword evidence="2 5" id="KW-0812">Transmembrane</keyword>
<dbReference type="AlphaFoldDB" id="A0A6A7A8Z5"/>
<evidence type="ECO:0000256" key="2">
    <source>
        <dbReference type="ARBA" id="ARBA00022692"/>
    </source>
</evidence>
<gene>
    <name evidence="7" type="ORF">CC86DRAFT_464270</name>
</gene>
<accession>A0A6A7A8Z5</accession>
<organism evidence="7 8">
    <name type="scientific">Ophiobolus disseminans</name>
    <dbReference type="NCBI Taxonomy" id="1469910"/>
    <lineage>
        <taxon>Eukaryota</taxon>
        <taxon>Fungi</taxon>
        <taxon>Dikarya</taxon>
        <taxon>Ascomycota</taxon>
        <taxon>Pezizomycotina</taxon>
        <taxon>Dothideomycetes</taxon>
        <taxon>Pleosporomycetidae</taxon>
        <taxon>Pleosporales</taxon>
        <taxon>Pleosporineae</taxon>
        <taxon>Phaeosphaeriaceae</taxon>
        <taxon>Ophiobolus</taxon>
    </lineage>
</organism>
<dbReference type="GO" id="GO:0022857">
    <property type="term" value="F:transmembrane transporter activity"/>
    <property type="evidence" value="ECO:0007669"/>
    <property type="project" value="InterPro"/>
</dbReference>
<dbReference type="Gene3D" id="1.20.1250.20">
    <property type="entry name" value="MFS general substrate transporter like domains"/>
    <property type="match status" value="1"/>
</dbReference>
<evidence type="ECO:0000313" key="8">
    <source>
        <dbReference type="Proteomes" id="UP000799424"/>
    </source>
</evidence>
<dbReference type="PANTHER" id="PTHR23502">
    <property type="entry name" value="MAJOR FACILITATOR SUPERFAMILY"/>
    <property type="match status" value="1"/>
</dbReference>
<dbReference type="Proteomes" id="UP000799424">
    <property type="component" value="Unassembled WGS sequence"/>
</dbReference>
<dbReference type="GO" id="GO:0005886">
    <property type="term" value="C:plasma membrane"/>
    <property type="evidence" value="ECO:0007669"/>
    <property type="project" value="TreeGrafter"/>
</dbReference>
<feature type="transmembrane region" description="Helical" evidence="5">
    <location>
        <begin position="103"/>
        <end position="124"/>
    </location>
</feature>